<feature type="chain" id="PRO_5007379691" description="BPTI/Kunitz inhibitor domain-containing protein" evidence="4">
    <location>
        <begin position="26"/>
        <end position="252"/>
    </location>
</feature>
<dbReference type="PROSITE" id="PS50279">
    <property type="entry name" value="BPTI_KUNITZ_2"/>
    <property type="match status" value="3"/>
</dbReference>
<keyword evidence="1" id="KW-0646">Protease inhibitor</keyword>
<reference evidence="7 8" key="1">
    <citation type="journal article" date="2014" name="Nat. Genet.">
        <title>Genome and transcriptome of the porcine whipworm Trichuris suis.</title>
        <authorList>
            <person name="Jex A.R."/>
            <person name="Nejsum P."/>
            <person name="Schwarz E.M."/>
            <person name="Hu L."/>
            <person name="Young N.D."/>
            <person name="Hall R.S."/>
            <person name="Korhonen P.K."/>
            <person name="Liao S."/>
            <person name="Thamsborg S."/>
            <person name="Xia J."/>
            <person name="Xu P."/>
            <person name="Wang S."/>
            <person name="Scheerlinck J.P."/>
            <person name="Hofmann A."/>
            <person name="Sternberg P.W."/>
            <person name="Wang J."/>
            <person name="Gasser R.B."/>
        </authorList>
    </citation>
    <scope>NUCLEOTIDE SEQUENCE [LARGE SCALE GENOMIC DNA]</scope>
    <source>
        <strain evidence="7">DCEP-RM93F</strain>
        <strain evidence="6">DCEP-RM93M</strain>
    </source>
</reference>
<keyword evidence="4" id="KW-0732">Signal</keyword>
<dbReference type="Proteomes" id="UP000030758">
    <property type="component" value="Unassembled WGS sequence"/>
</dbReference>
<accession>A0A085NMY4</accession>
<sequence length="252" mass="28729">MESSFSNMNGAMLLLLLLALSFVVADEEKPKSRPRRQFMHPYLMYPMVPRSYPPSYHPPPPYMKPLVHPIPPHHMCMTKRDCTAPPDIQDCGYNIVRWFWNPVTSKCDLFFYGGCSTNSNNFATEDECLRHCAGHCDRCHLPSDSGPCGASMYRWYYDASSGKCKKFVYGGCGGNSNNYKSKEDCLRACNPTVCTMPAEPGPCDGYFPRWAYNYLFGRCYMFVYGGCSGNANNFETQWECEKVCNSTRPYIH</sequence>
<dbReference type="PANTHER" id="PTHR10083">
    <property type="entry name" value="KUNITZ-TYPE PROTEASE INHIBITOR-RELATED"/>
    <property type="match status" value="1"/>
</dbReference>
<dbReference type="PROSITE" id="PS00280">
    <property type="entry name" value="BPTI_KUNITZ_1"/>
    <property type="match status" value="2"/>
</dbReference>
<protein>
    <recommendedName>
        <fullName evidence="5">BPTI/Kunitz inhibitor domain-containing protein</fullName>
    </recommendedName>
</protein>
<dbReference type="AlphaFoldDB" id="A0A085NMY4"/>
<name>A0A085NMY4_9BILA</name>
<feature type="domain" description="BPTI/Kunitz inhibitor" evidence="5">
    <location>
        <begin position="139"/>
        <end position="189"/>
    </location>
</feature>
<dbReference type="InterPro" id="IPR050098">
    <property type="entry name" value="TFPI/VKTCI-like"/>
</dbReference>
<feature type="domain" description="BPTI/Kunitz inhibitor" evidence="5">
    <location>
        <begin position="194"/>
        <end position="244"/>
    </location>
</feature>
<dbReference type="Gene3D" id="4.10.410.10">
    <property type="entry name" value="Pancreatic trypsin inhibitor Kunitz domain"/>
    <property type="match status" value="3"/>
</dbReference>
<evidence type="ECO:0000256" key="1">
    <source>
        <dbReference type="ARBA" id="ARBA00022690"/>
    </source>
</evidence>
<evidence type="ECO:0000313" key="6">
    <source>
        <dbReference type="EMBL" id="KFD57985.1"/>
    </source>
</evidence>
<feature type="domain" description="BPTI/Kunitz inhibitor" evidence="5">
    <location>
        <begin position="82"/>
        <end position="132"/>
    </location>
</feature>
<dbReference type="GO" id="GO:0005615">
    <property type="term" value="C:extracellular space"/>
    <property type="evidence" value="ECO:0007669"/>
    <property type="project" value="TreeGrafter"/>
</dbReference>
<gene>
    <name evidence="6" type="ORF">M513_01218</name>
    <name evidence="7" type="ORF">M514_01218</name>
</gene>
<dbReference type="Proteomes" id="UP000030764">
    <property type="component" value="Unassembled WGS sequence"/>
</dbReference>
<evidence type="ECO:0000259" key="5">
    <source>
        <dbReference type="PROSITE" id="PS50279"/>
    </source>
</evidence>
<dbReference type="FunFam" id="4.10.410.10:FF:000020">
    <property type="entry name" value="Collagen, type VI, alpha 3"/>
    <property type="match status" value="2"/>
</dbReference>
<evidence type="ECO:0000256" key="2">
    <source>
        <dbReference type="ARBA" id="ARBA00022900"/>
    </source>
</evidence>
<dbReference type="PRINTS" id="PR00759">
    <property type="entry name" value="BASICPTASE"/>
</dbReference>
<keyword evidence="3" id="KW-1015">Disulfide bond</keyword>
<dbReference type="SUPFAM" id="SSF57362">
    <property type="entry name" value="BPTI-like"/>
    <property type="match status" value="3"/>
</dbReference>
<organism evidence="7">
    <name type="scientific">Trichuris suis</name>
    <name type="common">pig whipworm</name>
    <dbReference type="NCBI Taxonomy" id="68888"/>
    <lineage>
        <taxon>Eukaryota</taxon>
        <taxon>Metazoa</taxon>
        <taxon>Ecdysozoa</taxon>
        <taxon>Nematoda</taxon>
        <taxon>Enoplea</taxon>
        <taxon>Dorylaimia</taxon>
        <taxon>Trichinellida</taxon>
        <taxon>Trichuridae</taxon>
        <taxon>Trichuris</taxon>
    </lineage>
</organism>
<evidence type="ECO:0000313" key="8">
    <source>
        <dbReference type="Proteomes" id="UP000030764"/>
    </source>
</evidence>
<feature type="signal peptide" evidence="4">
    <location>
        <begin position="1"/>
        <end position="25"/>
    </location>
</feature>
<keyword evidence="8" id="KW-1185">Reference proteome</keyword>
<dbReference type="SMART" id="SM00131">
    <property type="entry name" value="KU"/>
    <property type="match status" value="3"/>
</dbReference>
<dbReference type="EMBL" id="KL363186">
    <property type="protein sequence ID" value="KFD57985.1"/>
    <property type="molecule type" value="Genomic_DNA"/>
</dbReference>
<dbReference type="Pfam" id="PF00014">
    <property type="entry name" value="Kunitz_BPTI"/>
    <property type="match status" value="3"/>
</dbReference>
<dbReference type="OrthoDB" id="4473401at2759"/>
<evidence type="ECO:0000256" key="3">
    <source>
        <dbReference type="ARBA" id="ARBA00023157"/>
    </source>
</evidence>
<evidence type="ECO:0000256" key="4">
    <source>
        <dbReference type="SAM" id="SignalP"/>
    </source>
</evidence>
<evidence type="ECO:0000313" key="7">
    <source>
        <dbReference type="EMBL" id="KFD70830.1"/>
    </source>
</evidence>
<dbReference type="InterPro" id="IPR020901">
    <property type="entry name" value="Prtase_inh_Kunz-CS"/>
</dbReference>
<dbReference type="InterPro" id="IPR036880">
    <property type="entry name" value="Kunitz_BPTI_sf"/>
</dbReference>
<dbReference type="PANTHER" id="PTHR10083:SF328">
    <property type="entry name" value="TISSUE FACTOR PATHWAY INHIBITOR"/>
    <property type="match status" value="1"/>
</dbReference>
<dbReference type="CDD" id="cd00109">
    <property type="entry name" value="Kunitz-type"/>
    <property type="match status" value="3"/>
</dbReference>
<proteinExistence type="predicted"/>
<dbReference type="EMBL" id="KL367485">
    <property type="protein sequence ID" value="KFD70830.1"/>
    <property type="molecule type" value="Genomic_DNA"/>
</dbReference>
<dbReference type="GO" id="GO:0004867">
    <property type="term" value="F:serine-type endopeptidase inhibitor activity"/>
    <property type="evidence" value="ECO:0007669"/>
    <property type="project" value="UniProtKB-KW"/>
</dbReference>
<dbReference type="InterPro" id="IPR002223">
    <property type="entry name" value="Kunitz_BPTI"/>
</dbReference>
<keyword evidence="2" id="KW-0722">Serine protease inhibitor</keyword>